<evidence type="ECO:0000313" key="2">
    <source>
        <dbReference type="Proteomes" id="UP000198984"/>
    </source>
</evidence>
<accession>A0A1H7R4H5</accession>
<keyword evidence="2" id="KW-1185">Reference proteome</keyword>
<dbReference type="OrthoDB" id="665121at2"/>
<protein>
    <submittedName>
        <fullName evidence="1">Uncharacterized conserved protein YfeS, contains WGR domain</fullName>
    </submittedName>
</protein>
<dbReference type="Proteomes" id="UP000198984">
    <property type="component" value="Unassembled WGS sequence"/>
</dbReference>
<dbReference type="STRING" id="573321.SAMN04488505_102519"/>
<dbReference type="AlphaFoldDB" id="A0A1H7R4H5"/>
<sequence>MENNLQFEMRNSIILALLLASTGCAHVQKEQPVTQTAPVNTDKNIVANDVPVNTNKSIVENMDSDYSPTFAKAHPNAQRLMKDEFFFSVIEETAPFGSDDGADAYAGFKDWRPMHRSESPVRFLQYQFERWEYPLFDFHETSFEKLKPYLEESFTGMRLMRGIDAAIVATAFGQLYLEGTIGSDIKELAKLSVKRELLSEVLKTWEEHADVRQMKLEKLLNVLNEVK</sequence>
<dbReference type="EMBL" id="FOBB01000002">
    <property type="protein sequence ID" value="SEL54814.1"/>
    <property type="molecule type" value="Genomic_DNA"/>
</dbReference>
<proteinExistence type="predicted"/>
<reference evidence="1 2" key="1">
    <citation type="submission" date="2016-10" db="EMBL/GenBank/DDBJ databases">
        <authorList>
            <person name="de Groot N.N."/>
        </authorList>
    </citation>
    <scope>NUCLEOTIDE SEQUENCE [LARGE SCALE GENOMIC DNA]</scope>
    <source>
        <strain evidence="1 2">DSM 21039</strain>
    </source>
</reference>
<gene>
    <name evidence="1" type="ORF">SAMN04488505_102519</name>
</gene>
<evidence type="ECO:0000313" key="1">
    <source>
        <dbReference type="EMBL" id="SEL54814.1"/>
    </source>
</evidence>
<organism evidence="1 2">
    <name type="scientific">Chitinophaga rupis</name>
    <dbReference type="NCBI Taxonomy" id="573321"/>
    <lineage>
        <taxon>Bacteria</taxon>
        <taxon>Pseudomonadati</taxon>
        <taxon>Bacteroidota</taxon>
        <taxon>Chitinophagia</taxon>
        <taxon>Chitinophagales</taxon>
        <taxon>Chitinophagaceae</taxon>
        <taxon>Chitinophaga</taxon>
    </lineage>
</organism>
<name>A0A1H7R4H5_9BACT</name>
<dbReference type="RefSeq" id="WP_143080954.1">
    <property type="nucleotide sequence ID" value="NZ_FOBB01000002.1"/>
</dbReference>